<organism evidence="2 3">
    <name type="scientific">Carboxylicivirga mesophila</name>
    <dbReference type="NCBI Taxonomy" id="1166478"/>
    <lineage>
        <taxon>Bacteria</taxon>
        <taxon>Pseudomonadati</taxon>
        <taxon>Bacteroidota</taxon>
        <taxon>Bacteroidia</taxon>
        <taxon>Marinilabiliales</taxon>
        <taxon>Marinilabiliaceae</taxon>
        <taxon>Carboxylicivirga</taxon>
    </lineage>
</organism>
<proteinExistence type="predicted"/>
<dbReference type="EMBL" id="JAGUCN010000010">
    <property type="protein sequence ID" value="MBS2211791.1"/>
    <property type="molecule type" value="Genomic_DNA"/>
</dbReference>
<dbReference type="RefSeq" id="WP_212228082.1">
    <property type="nucleotide sequence ID" value="NZ_JAGUCN010000010.1"/>
</dbReference>
<accession>A0ABS5K9Z3</accession>
<keyword evidence="2" id="KW-0378">Hydrolase</keyword>
<dbReference type="Proteomes" id="UP000721861">
    <property type="component" value="Unassembled WGS sequence"/>
</dbReference>
<dbReference type="Gene3D" id="1.10.3210.10">
    <property type="entry name" value="Hypothetical protein af1432"/>
    <property type="match status" value="1"/>
</dbReference>
<protein>
    <submittedName>
        <fullName evidence="2">Hydrolase</fullName>
    </submittedName>
</protein>
<dbReference type="GO" id="GO:0016787">
    <property type="term" value="F:hydrolase activity"/>
    <property type="evidence" value="ECO:0007669"/>
    <property type="project" value="UniProtKB-KW"/>
</dbReference>
<name>A0ABS5K9Z3_9BACT</name>
<dbReference type="PANTHER" id="PTHR38659">
    <property type="entry name" value="METAL-DEPENDENT PHOSPHOHYDROLASE"/>
    <property type="match status" value="1"/>
</dbReference>
<comment type="caution">
    <text evidence="2">The sequence shown here is derived from an EMBL/GenBank/DDBJ whole genome shotgun (WGS) entry which is preliminary data.</text>
</comment>
<feature type="domain" description="HD" evidence="1">
    <location>
        <begin position="24"/>
        <end position="115"/>
    </location>
</feature>
<sequence length="193" mass="21956">MTTIPTREQALELFRTYNQTDSLYRHGLAVEAVMRHFAGLYGEDEEKWGIIGLVHDLDYEMYPDAHCLKTEEILKQANWPDDYIRAILSHAWGICTDVEPLHTMEKVLYACDELSGLVTTAVLVRPDKSIHTLSVKSVKKRWKDKRFAAKVDRGIITKGAELLNMPIEELIDETIKGMQQVAAELGLNGVEQE</sequence>
<dbReference type="InterPro" id="IPR006674">
    <property type="entry name" value="HD_domain"/>
</dbReference>
<evidence type="ECO:0000313" key="3">
    <source>
        <dbReference type="Proteomes" id="UP000721861"/>
    </source>
</evidence>
<evidence type="ECO:0000259" key="1">
    <source>
        <dbReference type="Pfam" id="PF01966"/>
    </source>
</evidence>
<reference evidence="2 3" key="1">
    <citation type="journal article" date="2014" name="Int. J. Syst. Evol. Microbiol.">
        <title>Carboxylicivirga gen. nov. in the family Marinilabiliaceae with two novel species, Carboxylicivirga mesophila sp. nov. and Carboxylicivirga taeanensis sp. nov., and reclassification of Cytophaga fermentans as Saccharicrinis fermentans gen. nov., comb. nov.</title>
        <authorList>
            <person name="Yang S.H."/>
            <person name="Seo H.S."/>
            <person name="Woo J.H."/>
            <person name="Oh H.M."/>
            <person name="Jang H."/>
            <person name="Lee J.H."/>
            <person name="Kim S.J."/>
            <person name="Kwon K.K."/>
        </authorList>
    </citation>
    <scope>NUCLEOTIDE SEQUENCE [LARGE SCALE GENOMIC DNA]</scope>
    <source>
        <strain evidence="2 3">JCM 18290</strain>
    </source>
</reference>
<keyword evidence="3" id="KW-1185">Reference proteome</keyword>
<dbReference type="Pfam" id="PF01966">
    <property type="entry name" value="HD"/>
    <property type="match status" value="1"/>
</dbReference>
<dbReference type="SUPFAM" id="SSF109604">
    <property type="entry name" value="HD-domain/PDEase-like"/>
    <property type="match status" value="1"/>
</dbReference>
<gene>
    <name evidence="2" type="ORF">KEM09_10270</name>
</gene>
<dbReference type="PANTHER" id="PTHR38659:SF2">
    <property type="entry name" value="HDIG DOMAIN PROTEIN"/>
    <property type="match status" value="1"/>
</dbReference>
<evidence type="ECO:0000313" key="2">
    <source>
        <dbReference type="EMBL" id="MBS2211791.1"/>
    </source>
</evidence>